<dbReference type="Gene3D" id="2.110.10.10">
    <property type="entry name" value="Hemopexin-like domain"/>
    <property type="match status" value="1"/>
</dbReference>
<dbReference type="GO" id="GO:0005615">
    <property type="term" value="C:extracellular space"/>
    <property type="evidence" value="ECO:0007669"/>
    <property type="project" value="TreeGrafter"/>
</dbReference>
<organism evidence="14 15">
    <name type="scientific">Glossina palpalis gambiensis</name>
    <dbReference type="NCBI Taxonomy" id="67801"/>
    <lineage>
        <taxon>Eukaryota</taxon>
        <taxon>Metazoa</taxon>
        <taxon>Ecdysozoa</taxon>
        <taxon>Arthropoda</taxon>
        <taxon>Hexapoda</taxon>
        <taxon>Insecta</taxon>
        <taxon>Pterygota</taxon>
        <taxon>Neoptera</taxon>
        <taxon>Endopterygota</taxon>
        <taxon>Diptera</taxon>
        <taxon>Brachycera</taxon>
        <taxon>Muscomorpha</taxon>
        <taxon>Hippoboscoidea</taxon>
        <taxon>Glossinidae</taxon>
        <taxon>Glossina</taxon>
    </lineage>
</organism>
<feature type="binding site" evidence="8">
    <location>
        <position position="240"/>
    </location>
    <ligand>
        <name>Zn(2+)</name>
        <dbReference type="ChEBI" id="CHEBI:29105"/>
        <label>2</label>
        <note>catalytic</note>
    </ligand>
</feature>
<dbReference type="GO" id="GO:0031012">
    <property type="term" value="C:extracellular matrix"/>
    <property type="evidence" value="ECO:0007669"/>
    <property type="project" value="InterPro"/>
</dbReference>
<feature type="binding site" evidence="9">
    <location>
        <position position="384"/>
    </location>
    <ligand>
        <name>Ca(2+)</name>
        <dbReference type="ChEBI" id="CHEBI:29108"/>
        <label>4</label>
    </ligand>
</feature>
<dbReference type="AlphaFoldDB" id="A0A1B0BYK9"/>
<feature type="binding site" evidence="9">
    <location>
        <position position="254"/>
    </location>
    <ligand>
        <name>Zn(2+)</name>
        <dbReference type="ChEBI" id="CHEBI:29105"/>
        <label>2</label>
        <note>catalytic</note>
    </ligand>
</feature>
<feature type="binding site" evidence="8">
    <location>
        <position position="246"/>
    </location>
    <ligand>
        <name>Zn(2+)</name>
        <dbReference type="ChEBI" id="CHEBI:29105"/>
        <label>2</label>
        <note>catalytic</note>
    </ligand>
</feature>
<feature type="binding site" evidence="8">
    <location>
        <position position="236"/>
    </location>
    <ligand>
        <name>Zn(2+)</name>
        <dbReference type="ChEBI" id="CHEBI:29105"/>
        <label>2</label>
        <note>catalytic</note>
    </ligand>
</feature>
<feature type="binding site" evidence="9">
    <location>
        <position position="195"/>
    </location>
    <ligand>
        <name>Zn(2+)</name>
        <dbReference type="ChEBI" id="CHEBI:29105"/>
        <label>1</label>
    </ligand>
</feature>
<feature type="compositionally biased region" description="Acidic residues" evidence="11">
    <location>
        <begin position="310"/>
        <end position="321"/>
    </location>
</feature>
<keyword evidence="4" id="KW-0378">Hydrolase</keyword>
<evidence type="ECO:0000256" key="4">
    <source>
        <dbReference type="ARBA" id="ARBA00022801"/>
    </source>
</evidence>
<accession>A0A1B0BYK9</accession>
<feature type="binding site" evidence="9">
    <location>
        <position position="215"/>
    </location>
    <ligand>
        <name>Ca(2+)</name>
        <dbReference type="ChEBI" id="CHEBI:29108"/>
        <label>3</label>
    </ligand>
</feature>
<dbReference type="PIRSF" id="PIRSF001191">
    <property type="entry name" value="Peptidase_M10A_matrix"/>
    <property type="match status" value="1"/>
</dbReference>
<comment type="similarity">
    <text evidence="1">Belongs to the peptidase M10A family.</text>
</comment>
<evidence type="ECO:0000256" key="1">
    <source>
        <dbReference type="ARBA" id="ARBA00010370"/>
    </source>
</evidence>
<keyword evidence="2" id="KW-0645">Protease</keyword>
<keyword evidence="3 8" id="KW-0479">Metal-binding</keyword>
<evidence type="ECO:0000256" key="7">
    <source>
        <dbReference type="PIRSR" id="PIRSR001191-1"/>
    </source>
</evidence>
<dbReference type="PANTHER" id="PTHR10201:SF169">
    <property type="entry name" value="MATRIX METALLOPROTEINASE-16-LIKE PROTEIN"/>
    <property type="match status" value="1"/>
</dbReference>
<dbReference type="VEuPathDB" id="VectorBase:GPPI044343"/>
<evidence type="ECO:0000256" key="2">
    <source>
        <dbReference type="ARBA" id="ARBA00022670"/>
    </source>
</evidence>
<dbReference type="InterPro" id="IPR021190">
    <property type="entry name" value="Pept_M10A"/>
</dbReference>
<evidence type="ECO:0000256" key="5">
    <source>
        <dbReference type="ARBA" id="ARBA00022833"/>
    </source>
</evidence>
<dbReference type="PRINTS" id="PR00138">
    <property type="entry name" value="MATRIXIN"/>
</dbReference>
<keyword evidence="15" id="KW-1185">Reference proteome</keyword>
<feature type="binding site" evidence="9">
    <location>
        <position position="170"/>
    </location>
    <ligand>
        <name>Ca(2+)</name>
        <dbReference type="ChEBI" id="CHEBI:29108"/>
        <label>2</label>
    </ligand>
</feature>
<feature type="binding site" evidence="9">
    <location>
        <position position="212"/>
    </location>
    <ligand>
        <name>Ca(2+)</name>
        <dbReference type="ChEBI" id="CHEBI:29108"/>
        <label>3</label>
    </ligand>
</feature>
<comment type="cofactor">
    <cofactor evidence="9">
        <name>Zn(2+)</name>
        <dbReference type="ChEBI" id="CHEBI:29105"/>
    </cofactor>
    <text evidence="9">Binds 2 Zn(2+) ions per subunit.</text>
</comment>
<dbReference type="GO" id="GO:0004222">
    <property type="term" value="F:metalloendopeptidase activity"/>
    <property type="evidence" value="ECO:0007669"/>
    <property type="project" value="InterPro"/>
</dbReference>
<proteinExistence type="inferred from homology"/>
<dbReference type="SUPFAM" id="SSF55486">
    <property type="entry name" value="Metalloproteases ('zincins'), catalytic domain"/>
    <property type="match status" value="1"/>
</dbReference>
<feature type="binding site" evidence="9">
    <location>
        <position position="187"/>
    </location>
    <ligand>
        <name>Ca(2+)</name>
        <dbReference type="ChEBI" id="CHEBI:29108"/>
        <label>3</label>
    </ligand>
</feature>
<feature type="binding site" evidence="9">
    <location>
        <position position="210"/>
    </location>
    <ligand>
        <name>Zn(2+)</name>
        <dbReference type="ChEBI" id="CHEBI:29105"/>
        <label>1</label>
    </ligand>
</feature>
<evidence type="ECO:0000256" key="6">
    <source>
        <dbReference type="ARBA" id="ARBA00023049"/>
    </source>
</evidence>
<feature type="active site" evidence="7">
    <location>
        <position position="237"/>
    </location>
</feature>
<dbReference type="InterPro" id="IPR018487">
    <property type="entry name" value="Hemopexin-like_repeat"/>
</dbReference>
<reference evidence="15" key="1">
    <citation type="submission" date="2015-01" db="EMBL/GenBank/DDBJ databases">
        <authorList>
            <person name="Aksoy S."/>
            <person name="Warren W."/>
            <person name="Wilson R.K."/>
        </authorList>
    </citation>
    <scope>NUCLEOTIDE SEQUENCE [LARGE SCALE GENOMIC DNA]</scope>
    <source>
        <strain evidence="15">IAEA</strain>
    </source>
</reference>
<feature type="binding site" evidence="9">
    <location>
        <position position="433"/>
    </location>
    <ligand>
        <name>Ca(2+)</name>
        <dbReference type="ChEBI" id="CHEBI:29108"/>
        <label>4</label>
    </ligand>
</feature>
<feature type="binding site" evidence="9">
    <location>
        <position position="484"/>
    </location>
    <ligand>
        <name>Ca(2+)</name>
        <dbReference type="ChEBI" id="CHEBI:29108"/>
        <label>5</label>
    </ligand>
</feature>
<feature type="binding site" description="in inhibited form" evidence="9">
    <location>
        <position position="90"/>
    </location>
    <ligand>
        <name>Zn(2+)</name>
        <dbReference type="ChEBI" id="CHEBI:29105"/>
        <label>2</label>
        <note>catalytic</note>
    </ligand>
</feature>
<dbReference type="InterPro" id="IPR033739">
    <property type="entry name" value="M10A_MMP"/>
</dbReference>
<comment type="cofactor">
    <cofactor evidence="9">
        <name>Ca(2+)</name>
        <dbReference type="ChEBI" id="CHEBI:29108"/>
    </cofactor>
    <text evidence="9">Can bind about 5 Ca(2+) ions per subunit.</text>
</comment>
<evidence type="ECO:0000256" key="8">
    <source>
        <dbReference type="PIRSR" id="PIRSR001191-2"/>
    </source>
</evidence>
<dbReference type="PANTHER" id="PTHR10201">
    <property type="entry name" value="MATRIX METALLOPROTEINASE"/>
    <property type="match status" value="1"/>
</dbReference>
<feature type="signal peptide" evidence="12">
    <location>
        <begin position="1"/>
        <end position="18"/>
    </location>
</feature>
<dbReference type="EMBL" id="JXJN01022687">
    <property type="status" value="NOT_ANNOTATED_CDS"/>
    <property type="molecule type" value="Genomic_DNA"/>
</dbReference>
<keyword evidence="9" id="KW-0106">Calcium</keyword>
<dbReference type="STRING" id="67801.A0A1B0BYK9"/>
<feature type="domain" description="Peptidase metallopeptidase" evidence="13">
    <location>
        <begin position="117"/>
        <end position="277"/>
    </location>
</feature>
<sequence length="599" mass="68844">MFTAICGYTLFCLGTCFPAPLRHGTDVPPPEVLRFMRRFGYLDQNPNDSEALYHETAIVEAIKKVQMFGALNQTGKLDQMTLDLFKKPRCGVRDIEGQSYHLRQSNAIIRNKRFVFGAGTWTKRRIRYFIGNWSLKVPPAQVESDIARALFTWSQYSGLKFEHINDTSADIIIGFGTRYHGDHFPFDGAGNILAHAFYPYEMESWGGDVHFDEDENWQENSTDLSIGVDFYSVALHELGHSLGLAHSPSQSSIMFPYYKGPGYNVLDYDDTLAMYNAYCNLNSYLQYEGKSIFEAVFLILVNRKLDDDVEEEDKNEQEDQLNEPINQSDFATTEQIDNISSNWDQMENKEHDKNHHNRTTSFSASSAKARNNGEIPDICLGDFDAVCYFNESVHVFKEHFAWRLTPSYTILPGYPIPIEKLFFKFPKTITHVDACYERYDKAIVLFMGQNVWIWRDEKFIENSPKPLAAIIGINSFIISRINAAMLWPKNNLTYLFGETMFWRYNDYLQQLDAGYPKTLKRWPGLPQNLNAAATLPNGKTYFFKDNLYWLYNNLLLRPERGYPRRASIVWIGCLAKNVKLALHNPNITAAFIATSPSSS</sequence>
<dbReference type="Proteomes" id="UP000092460">
    <property type="component" value="Unassembled WGS sequence"/>
</dbReference>
<evidence type="ECO:0000256" key="3">
    <source>
        <dbReference type="ARBA" id="ARBA00022723"/>
    </source>
</evidence>
<feature type="binding site" evidence="9">
    <location>
        <position position="215"/>
    </location>
    <ligand>
        <name>Ca(2+)</name>
        <dbReference type="ChEBI" id="CHEBI:29108"/>
        <label>1</label>
    </ligand>
</feature>
<dbReference type="GO" id="GO:0030198">
    <property type="term" value="P:extracellular matrix organization"/>
    <property type="evidence" value="ECO:0007669"/>
    <property type="project" value="TreeGrafter"/>
</dbReference>
<dbReference type="Gene3D" id="3.40.390.10">
    <property type="entry name" value="Collagenase (Catalytic Domain)"/>
    <property type="match status" value="1"/>
</dbReference>
<name>A0A1B0BYK9_9MUSC</name>
<keyword evidence="5 8" id="KW-0862">Zinc</keyword>
<dbReference type="Pfam" id="PF00045">
    <property type="entry name" value="Hemopexin"/>
    <property type="match status" value="3"/>
</dbReference>
<dbReference type="InterPro" id="IPR001818">
    <property type="entry name" value="Pept_M10_metallopeptidase"/>
</dbReference>
<evidence type="ECO:0000256" key="10">
    <source>
        <dbReference type="PROSITE-ProRule" id="PRU01011"/>
    </source>
</evidence>
<feature type="chain" id="PRO_5008405247" description="Peptidase metallopeptidase domain-containing protein" evidence="12">
    <location>
        <begin position="19"/>
        <end position="599"/>
    </location>
</feature>
<reference evidence="14" key="2">
    <citation type="submission" date="2020-05" db="UniProtKB">
        <authorList>
            <consortium name="EnsemblMetazoa"/>
        </authorList>
    </citation>
    <scope>IDENTIFICATION</scope>
    <source>
        <strain evidence="14">IAEA</strain>
    </source>
</reference>
<dbReference type="InterPro" id="IPR006026">
    <property type="entry name" value="Peptidase_Metallo"/>
</dbReference>
<dbReference type="CDD" id="cd04278">
    <property type="entry name" value="ZnMc_MMP"/>
    <property type="match status" value="1"/>
</dbReference>
<dbReference type="GO" id="GO:0008270">
    <property type="term" value="F:zinc ion binding"/>
    <property type="evidence" value="ECO:0007669"/>
    <property type="project" value="InterPro"/>
</dbReference>
<dbReference type="InterPro" id="IPR036375">
    <property type="entry name" value="Hemopexin-like_dom_sf"/>
</dbReference>
<feature type="binding site" evidence="9">
    <location>
        <position position="180"/>
    </location>
    <ligand>
        <name>Zn(2+)</name>
        <dbReference type="ChEBI" id="CHEBI:29105"/>
        <label>1</label>
    </ligand>
</feature>
<evidence type="ECO:0000313" key="14">
    <source>
        <dbReference type="EnsemblMetazoa" id="GPPI044343-PA"/>
    </source>
</evidence>
<dbReference type="PROSITE" id="PS51642">
    <property type="entry name" value="HEMOPEXIN_2"/>
    <property type="match status" value="3"/>
</dbReference>
<feature type="binding site" evidence="9">
    <location>
        <position position="208"/>
    </location>
    <ligand>
        <name>Ca(2+)</name>
        <dbReference type="ChEBI" id="CHEBI:29108"/>
        <label>2</label>
    </ligand>
</feature>
<evidence type="ECO:0000259" key="13">
    <source>
        <dbReference type="SMART" id="SM00235"/>
    </source>
</evidence>
<dbReference type="GO" id="GO:0030574">
    <property type="term" value="P:collagen catabolic process"/>
    <property type="evidence" value="ECO:0007669"/>
    <property type="project" value="TreeGrafter"/>
</dbReference>
<dbReference type="GO" id="GO:0006508">
    <property type="term" value="P:proteolysis"/>
    <property type="evidence" value="ECO:0007669"/>
    <property type="project" value="UniProtKB-KW"/>
</dbReference>
<evidence type="ECO:0000256" key="9">
    <source>
        <dbReference type="PIRSR" id="PIRSR621190-2"/>
    </source>
</evidence>
<dbReference type="EnsemblMetazoa" id="GPPI044343-RA">
    <property type="protein sequence ID" value="GPPI044343-PA"/>
    <property type="gene ID" value="GPPI044343"/>
</dbReference>
<feature type="binding site" evidence="9">
    <location>
        <position position="188"/>
    </location>
    <ligand>
        <name>Ca(2+)</name>
        <dbReference type="ChEBI" id="CHEBI:29108"/>
        <label>3</label>
    </ligand>
</feature>
<feature type="repeat" description="Hemopexin" evidence="10">
    <location>
        <begin position="380"/>
        <end position="425"/>
    </location>
</feature>
<feature type="repeat" description="Hemopexin" evidence="10">
    <location>
        <begin position="478"/>
        <end position="525"/>
    </location>
</feature>
<dbReference type="SMART" id="SM00235">
    <property type="entry name" value="ZnMc"/>
    <property type="match status" value="1"/>
</dbReference>
<keyword evidence="6" id="KW-0482">Metalloprotease</keyword>
<evidence type="ECO:0000256" key="12">
    <source>
        <dbReference type="SAM" id="SignalP"/>
    </source>
</evidence>
<dbReference type="SUPFAM" id="SSF47090">
    <property type="entry name" value="PGBD-like"/>
    <property type="match status" value="1"/>
</dbReference>
<feature type="region of interest" description="Disordered" evidence="11">
    <location>
        <begin position="310"/>
        <end position="329"/>
    </location>
</feature>
<feature type="binding site" evidence="9">
    <location>
        <position position="182"/>
    </location>
    <ligand>
        <name>Zn(2+)</name>
        <dbReference type="ChEBI" id="CHEBI:29105"/>
        <label>1</label>
    </ligand>
</feature>
<dbReference type="SUPFAM" id="SSF50923">
    <property type="entry name" value="Hemopexin-like domain"/>
    <property type="match status" value="1"/>
</dbReference>
<dbReference type="Pfam" id="PF00413">
    <property type="entry name" value="Peptidase_M10"/>
    <property type="match status" value="1"/>
</dbReference>
<dbReference type="SMART" id="SM00120">
    <property type="entry name" value="HX"/>
    <property type="match status" value="3"/>
</dbReference>
<dbReference type="InterPro" id="IPR024079">
    <property type="entry name" value="MetalloPept_cat_dom_sf"/>
</dbReference>
<keyword evidence="12" id="KW-0732">Signal</keyword>
<evidence type="ECO:0000313" key="15">
    <source>
        <dbReference type="Proteomes" id="UP000092460"/>
    </source>
</evidence>
<protein>
    <recommendedName>
        <fullName evidence="13">Peptidase metallopeptidase domain-containing protein</fullName>
    </recommendedName>
</protein>
<feature type="repeat" description="Hemopexin" evidence="10">
    <location>
        <begin position="526"/>
        <end position="573"/>
    </location>
</feature>
<evidence type="ECO:0000256" key="11">
    <source>
        <dbReference type="SAM" id="MobiDB-lite"/>
    </source>
</evidence>
<dbReference type="InterPro" id="IPR036365">
    <property type="entry name" value="PGBD-like_sf"/>
</dbReference>
<feature type="binding site" evidence="9">
    <location>
        <position position="206"/>
    </location>
    <ligand>
        <name>Ca(2+)</name>
        <dbReference type="ChEBI" id="CHEBI:29108"/>
        <label>2</label>
    </ligand>
</feature>